<organism evidence="1 2">
    <name type="scientific">Halomonas saccharevitans</name>
    <dbReference type="NCBI Taxonomy" id="416872"/>
    <lineage>
        <taxon>Bacteria</taxon>
        <taxon>Pseudomonadati</taxon>
        <taxon>Pseudomonadota</taxon>
        <taxon>Gammaproteobacteria</taxon>
        <taxon>Oceanospirillales</taxon>
        <taxon>Halomonadaceae</taxon>
        <taxon>Halomonas</taxon>
    </lineage>
</organism>
<name>A0A1I7BYU7_9GAMM</name>
<protein>
    <submittedName>
        <fullName evidence="1">Putative mono-oxygenase ydhR</fullName>
    </submittedName>
</protein>
<dbReference type="NCBIfam" id="NF008333">
    <property type="entry name" value="PRK11118.1"/>
    <property type="match status" value="1"/>
</dbReference>
<dbReference type="OrthoDB" id="1440627at2"/>
<dbReference type="Proteomes" id="UP000199594">
    <property type="component" value="Unassembled WGS sequence"/>
</dbReference>
<dbReference type="EMBL" id="FPAQ01000032">
    <property type="protein sequence ID" value="SFT92332.1"/>
    <property type="molecule type" value="Genomic_DNA"/>
</dbReference>
<proteinExistence type="predicted"/>
<accession>A0A1I7BYU7</accession>
<dbReference type="Pfam" id="PF08803">
    <property type="entry name" value="ydhR"/>
    <property type="match status" value="1"/>
</dbReference>
<dbReference type="RefSeq" id="WP_089851084.1">
    <property type="nucleotide sequence ID" value="NZ_FPAQ01000032.1"/>
</dbReference>
<dbReference type="InterPro" id="IPR011008">
    <property type="entry name" value="Dimeric_a/b-barrel"/>
</dbReference>
<evidence type="ECO:0000313" key="1">
    <source>
        <dbReference type="EMBL" id="SFT92332.1"/>
    </source>
</evidence>
<evidence type="ECO:0000313" key="2">
    <source>
        <dbReference type="Proteomes" id="UP000199594"/>
    </source>
</evidence>
<dbReference type="InterPro" id="IPR014910">
    <property type="entry name" value="YdhR"/>
</dbReference>
<sequence>MAVILQIHFPFPGPFGEAMVEALTPLAQGINDEPGLRWKVWTESPERHLAGGVYLFDDAESAEAYLDKHSARLADMGVEGIQAQILEVNEGLTAINHGPLGA</sequence>
<dbReference type="AlphaFoldDB" id="A0A1I7BYU7"/>
<dbReference type="SUPFAM" id="SSF54909">
    <property type="entry name" value="Dimeric alpha+beta barrel"/>
    <property type="match status" value="1"/>
</dbReference>
<dbReference type="PANTHER" id="PTHR39169">
    <property type="match status" value="1"/>
</dbReference>
<dbReference type="Gene3D" id="3.30.70.100">
    <property type="match status" value="1"/>
</dbReference>
<dbReference type="PANTHER" id="PTHR39169:SF1">
    <property type="entry name" value="MONOOXYGENASE YDHR-RELATED"/>
    <property type="match status" value="1"/>
</dbReference>
<reference evidence="1 2" key="1">
    <citation type="submission" date="2016-10" db="EMBL/GenBank/DDBJ databases">
        <authorList>
            <person name="de Groot N.N."/>
        </authorList>
    </citation>
    <scope>NUCLEOTIDE SEQUENCE [LARGE SCALE GENOMIC DNA]</scope>
    <source>
        <strain evidence="1 2">CGMCC 1.6493</strain>
    </source>
</reference>
<gene>
    <name evidence="1" type="ORF">SAMN04487956_13225</name>
</gene>